<keyword evidence="1 4" id="KW-0808">Transferase</keyword>
<dbReference type="SUPFAM" id="SSF53756">
    <property type="entry name" value="UDP-Glycosyltransferase/glycogen phosphorylase"/>
    <property type="match status" value="1"/>
</dbReference>
<evidence type="ECO:0000313" key="5">
    <source>
        <dbReference type="Proteomes" id="UP000295701"/>
    </source>
</evidence>
<evidence type="ECO:0000313" key="4">
    <source>
        <dbReference type="EMBL" id="TDL78393.1"/>
    </source>
</evidence>
<protein>
    <submittedName>
        <fullName evidence="4">Glycosyltransferase</fullName>
    </submittedName>
</protein>
<evidence type="ECO:0000259" key="2">
    <source>
        <dbReference type="Pfam" id="PF00534"/>
    </source>
</evidence>
<reference evidence="4 5" key="1">
    <citation type="submission" date="2019-03" db="EMBL/GenBank/DDBJ databases">
        <title>Primorskyibacter sp. SS33 isolated from sediments.</title>
        <authorList>
            <person name="Xunke S."/>
        </authorList>
    </citation>
    <scope>NUCLEOTIDE SEQUENCE [LARGE SCALE GENOMIC DNA]</scope>
    <source>
        <strain evidence="4 5">SS33</strain>
    </source>
</reference>
<dbReference type="RefSeq" id="WP_133397066.1">
    <property type="nucleotide sequence ID" value="NZ_SNAA01000011.1"/>
</dbReference>
<dbReference type="GO" id="GO:0016757">
    <property type="term" value="F:glycosyltransferase activity"/>
    <property type="evidence" value="ECO:0007669"/>
    <property type="project" value="InterPro"/>
</dbReference>
<evidence type="ECO:0000256" key="1">
    <source>
        <dbReference type="ARBA" id="ARBA00022679"/>
    </source>
</evidence>
<organism evidence="4 5">
    <name type="scientific">Palleronia sediminis</name>
    <dbReference type="NCBI Taxonomy" id="2547833"/>
    <lineage>
        <taxon>Bacteria</taxon>
        <taxon>Pseudomonadati</taxon>
        <taxon>Pseudomonadota</taxon>
        <taxon>Alphaproteobacteria</taxon>
        <taxon>Rhodobacterales</taxon>
        <taxon>Roseobacteraceae</taxon>
        <taxon>Palleronia</taxon>
    </lineage>
</organism>
<dbReference type="Proteomes" id="UP000295701">
    <property type="component" value="Unassembled WGS sequence"/>
</dbReference>
<dbReference type="AlphaFoldDB" id="A0A4R6AB90"/>
<accession>A0A4R6AB90</accession>
<dbReference type="EMBL" id="SNAA01000011">
    <property type="protein sequence ID" value="TDL78393.1"/>
    <property type="molecule type" value="Genomic_DNA"/>
</dbReference>
<dbReference type="PANTHER" id="PTHR46401">
    <property type="entry name" value="GLYCOSYLTRANSFERASE WBBK-RELATED"/>
    <property type="match status" value="1"/>
</dbReference>
<dbReference type="Pfam" id="PF00534">
    <property type="entry name" value="Glycos_transf_1"/>
    <property type="match status" value="1"/>
</dbReference>
<keyword evidence="5" id="KW-1185">Reference proteome</keyword>
<dbReference type="Pfam" id="PF12000">
    <property type="entry name" value="Glyco_trans_4_3"/>
    <property type="match status" value="1"/>
</dbReference>
<comment type="caution">
    <text evidence="4">The sequence shown here is derived from an EMBL/GenBank/DDBJ whole genome shotgun (WGS) entry which is preliminary data.</text>
</comment>
<dbReference type="OrthoDB" id="9793726at2"/>
<feature type="domain" description="Glycosyl transferase family 1" evidence="2">
    <location>
        <begin position="214"/>
        <end position="387"/>
    </location>
</feature>
<proteinExistence type="predicted"/>
<dbReference type="GO" id="GO:0009103">
    <property type="term" value="P:lipopolysaccharide biosynthetic process"/>
    <property type="evidence" value="ECO:0007669"/>
    <property type="project" value="TreeGrafter"/>
</dbReference>
<dbReference type="Gene3D" id="3.40.50.2000">
    <property type="entry name" value="Glycogen Phosphorylase B"/>
    <property type="match status" value="2"/>
</dbReference>
<feature type="domain" description="Glycosyl transferase family 4" evidence="3">
    <location>
        <begin position="25"/>
        <end position="194"/>
    </location>
</feature>
<dbReference type="InterPro" id="IPR001296">
    <property type="entry name" value="Glyco_trans_1"/>
</dbReference>
<gene>
    <name evidence="4" type="ORF">E2L08_10650</name>
</gene>
<name>A0A4R6AB90_9RHOB</name>
<dbReference type="PANTHER" id="PTHR46401:SF2">
    <property type="entry name" value="GLYCOSYLTRANSFERASE WBBK-RELATED"/>
    <property type="match status" value="1"/>
</dbReference>
<evidence type="ECO:0000259" key="3">
    <source>
        <dbReference type="Pfam" id="PF12000"/>
    </source>
</evidence>
<dbReference type="InterPro" id="IPR022623">
    <property type="entry name" value="Glyco_trans_4"/>
</dbReference>
<sequence>MNFMFLHQNFPGQFLHLAPALARAGHRVVALTSRVERNRTWRGVDIVAYRHAAPEGQVLHPWLKTLNAATHRGETVFRACRALEARGFMPDVIVAHGGWGEAMFLRHVWPEARIGLFCEYFYRASGADIGFDPEFEGQGELGRAARVEMRNLAIRLQLESADAGISPTRWQADSHPADLRDKISVVFDGIDTDAIAPDPAAALEIAGAGRLTREDEVITFVNRNLEPYRGFHIFMRALPDLLRARPAARILVVGENGTSYGTPPEDGRSWKDTMLDEVRGRIPDADFARVHFTGRIDRAQFTRLLQVSRVHLYMTYPFVLSWSLMEAMSAGCAIAASDTAPVREVIDHDRTGLLFDFFDPGALVARVVELCEDRALRARLGTAARERVVRDYDLRDVCLPAQFDWIARLARG</sequence>